<evidence type="ECO:0000313" key="1">
    <source>
        <dbReference type="EMBL" id="KGR90846.1"/>
    </source>
</evidence>
<reference evidence="1 2" key="1">
    <citation type="submission" date="2014-02" db="EMBL/GenBank/DDBJ databases">
        <title>Draft genome sequence of Lysinibacillus massiliensis CCUG 49529.</title>
        <authorList>
            <person name="Zhang F."/>
            <person name="Wang G."/>
            <person name="Zhang L."/>
        </authorList>
    </citation>
    <scope>NUCLEOTIDE SEQUENCE [LARGE SCALE GENOMIC DNA]</scope>
    <source>
        <strain evidence="1 2">CCUG 49529</strain>
    </source>
</reference>
<dbReference type="RefSeq" id="WP_036175420.1">
    <property type="nucleotide sequence ID" value="NZ_AVCZ01000013.1"/>
</dbReference>
<dbReference type="Proteomes" id="UP000030595">
    <property type="component" value="Unassembled WGS sequence"/>
</dbReference>
<comment type="caution">
    <text evidence="1">The sequence shown here is derived from an EMBL/GenBank/DDBJ whole genome shotgun (WGS) entry which is preliminary data.</text>
</comment>
<name>A0A0A3J1R0_9BACL</name>
<dbReference type="AlphaFoldDB" id="A0A0A3J1R0"/>
<gene>
    <name evidence="1" type="ORF">CD30_09015</name>
</gene>
<keyword evidence="2" id="KW-1185">Reference proteome</keyword>
<evidence type="ECO:0000313" key="2">
    <source>
        <dbReference type="Proteomes" id="UP000030595"/>
    </source>
</evidence>
<sequence length="201" mass="23834">MLKGVVIMKNINIQKQNSLIYSHLTINQQQYDNNEDHVKLIQFRLNLFKEVVETGIIKVKNYLLQYIKQNKNNYKENNELLHIVQDFLRSEEEFKIHGISTLNKISNEIELKNVNIDIYKELTRIINNHIKIANELINKEIDLLRVEYISNYIREIGTYIGLDLNVEKIPGLKNIEITLNVKKKETLIIKDLYYLHKKDIA</sequence>
<accession>A0A0A3J1R0</accession>
<protein>
    <submittedName>
        <fullName evidence="1">Uncharacterized protein</fullName>
    </submittedName>
</protein>
<dbReference type="EMBL" id="JPVQ01000013">
    <property type="protein sequence ID" value="KGR90846.1"/>
    <property type="molecule type" value="Genomic_DNA"/>
</dbReference>
<proteinExistence type="predicted"/>
<organism evidence="1 2">
    <name type="scientific">Ureibacillus massiliensis 4400831 = CIP 108448 = CCUG 49529</name>
    <dbReference type="NCBI Taxonomy" id="1211035"/>
    <lineage>
        <taxon>Bacteria</taxon>
        <taxon>Bacillati</taxon>
        <taxon>Bacillota</taxon>
        <taxon>Bacilli</taxon>
        <taxon>Bacillales</taxon>
        <taxon>Caryophanaceae</taxon>
        <taxon>Ureibacillus</taxon>
    </lineage>
</organism>